<accession>A0A9D4ZFI1</accession>
<dbReference type="PANTHER" id="PTHR42935">
    <property type="entry name" value="SLR0930 PROTEIN"/>
    <property type="match status" value="1"/>
</dbReference>
<keyword evidence="1" id="KW-0934">Plastid</keyword>
<dbReference type="InterPro" id="IPR008533">
    <property type="entry name" value="DUF815"/>
</dbReference>
<proteinExistence type="predicted"/>
<evidence type="ECO:0000259" key="2">
    <source>
        <dbReference type="SMART" id="SM00382"/>
    </source>
</evidence>
<dbReference type="EMBL" id="JABFUD020000012">
    <property type="protein sequence ID" value="KAI5072157.1"/>
    <property type="molecule type" value="Genomic_DNA"/>
</dbReference>
<evidence type="ECO:0000313" key="4">
    <source>
        <dbReference type="Proteomes" id="UP000886520"/>
    </source>
</evidence>
<dbReference type="OrthoDB" id="532206at2759"/>
<sequence>MDVQAVVHSTACLLHHSLPLTAASVPHILCRRLDKPPRRHQFFLSPVHRKGCLRGPIASFASLGFSADPRIRFAEIAIIIAALYFVKWIQSHDLCCAIPYAFNTIICFKFNGRTVCYSYATVSIERAANNILKDAASLLLYQEVLRVPAAQAFLKVLLSLRRGDEGWKLLDTYGEFYRLMAAGYHLSWEELILEGILTGEGNPFAEASANVGNPRSQWLKGVPPSLQAAAAADLDSLQRLSVTECTLVGWVMELVPDVRPEWKVAAESTLSSREVKKIFTSSGNDRSMSDMNSSELDNFVLKSHLAVGYSREVLIPGDRGSDSLAHNREAWRRKIGGLWRWSEAIPLLQEYYSQYGIGRTACEQALQCRGVKLIRDVSFYAYKDACNLSVLKEHYEGLSKHLERHISHTGASHILVHGPSGSGRTSLVKSVLYRFAKQGKLRVIQMQKGETKHIQGILEELAKNWQLRFVLMVDGLSTNDDLVYTEWPENVILCGISLLREPSTNKLADEFRDVFGTILTLDNLDLQSYLLSVEEMLDHNMGHGIKPAGGSWKSHIEQAELWAKDRKVLSIRTAAQFVNKFKICSHKMSVSLQ</sequence>
<dbReference type="InterPro" id="IPR027417">
    <property type="entry name" value="P-loop_NTPase"/>
</dbReference>
<dbReference type="Gene3D" id="3.40.50.300">
    <property type="entry name" value="P-loop containing nucleotide triphosphate hydrolases"/>
    <property type="match status" value="1"/>
</dbReference>
<dbReference type="SUPFAM" id="SSF52540">
    <property type="entry name" value="P-loop containing nucleoside triphosphate hydrolases"/>
    <property type="match status" value="1"/>
</dbReference>
<protein>
    <recommendedName>
        <fullName evidence="2">AAA+ ATPase domain-containing protein</fullName>
    </recommendedName>
</protein>
<reference evidence="3" key="1">
    <citation type="submission" date="2021-01" db="EMBL/GenBank/DDBJ databases">
        <title>Adiantum capillus-veneris genome.</title>
        <authorList>
            <person name="Fang Y."/>
            <person name="Liao Q."/>
        </authorList>
    </citation>
    <scope>NUCLEOTIDE SEQUENCE</scope>
    <source>
        <strain evidence="3">H3</strain>
        <tissue evidence="3">Leaf</tissue>
    </source>
</reference>
<dbReference type="SMART" id="SM00382">
    <property type="entry name" value="AAA"/>
    <property type="match status" value="1"/>
</dbReference>
<dbReference type="InterPro" id="IPR003593">
    <property type="entry name" value="AAA+_ATPase"/>
</dbReference>
<evidence type="ECO:0000256" key="1">
    <source>
        <dbReference type="ARBA" id="ARBA00022528"/>
    </source>
</evidence>
<feature type="domain" description="AAA+ ATPase" evidence="2">
    <location>
        <begin position="410"/>
        <end position="525"/>
    </location>
</feature>
<dbReference type="PANTHER" id="PTHR42935:SF1">
    <property type="entry name" value="SLR0930 PROTEIN"/>
    <property type="match status" value="1"/>
</dbReference>
<keyword evidence="4" id="KW-1185">Reference proteome</keyword>
<dbReference type="Proteomes" id="UP000886520">
    <property type="component" value="Chromosome 12"/>
</dbReference>
<gene>
    <name evidence="3" type="ORF">GOP47_0012263</name>
</gene>
<organism evidence="3 4">
    <name type="scientific">Adiantum capillus-veneris</name>
    <name type="common">Maidenhair fern</name>
    <dbReference type="NCBI Taxonomy" id="13818"/>
    <lineage>
        <taxon>Eukaryota</taxon>
        <taxon>Viridiplantae</taxon>
        <taxon>Streptophyta</taxon>
        <taxon>Embryophyta</taxon>
        <taxon>Tracheophyta</taxon>
        <taxon>Polypodiopsida</taxon>
        <taxon>Polypodiidae</taxon>
        <taxon>Polypodiales</taxon>
        <taxon>Pteridineae</taxon>
        <taxon>Pteridaceae</taxon>
        <taxon>Vittarioideae</taxon>
        <taxon>Adiantum</taxon>
    </lineage>
</organism>
<name>A0A9D4ZFI1_ADICA</name>
<keyword evidence="1" id="KW-0150">Chloroplast</keyword>
<dbReference type="Pfam" id="PF05673">
    <property type="entry name" value="DUF815"/>
    <property type="match status" value="1"/>
</dbReference>
<comment type="caution">
    <text evidence="3">The sequence shown here is derived from an EMBL/GenBank/DDBJ whole genome shotgun (WGS) entry which is preliminary data.</text>
</comment>
<dbReference type="AlphaFoldDB" id="A0A9D4ZFI1"/>
<evidence type="ECO:0000313" key="3">
    <source>
        <dbReference type="EMBL" id="KAI5072157.1"/>
    </source>
</evidence>